<dbReference type="InterPro" id="IPR036318">
    <property type="entry name" value="FAD-bd_PCMH-like_sf"/>
</dbReference>
<protein>
    <submittedName>
        <fullName evidence="4">FAD-binding protein</fullName>
    </submittedName>
</protein>
<accession>A0ABW3SP44</accession>
<dbReference type="Pfam" id="PF04030">
    <property type="entry name" value="ALO"/>
    <property type="match status" value="1"/>
</dbReference>
<dbReference type="PIRSF" id="PIRSF000136">
    <property type="entry name" value="LGO_GLO"/>
    <property type="match status" value="1"/>
</dbReference>
<sequence>MAEKQLNWAGNISYTANYLQHPTTVEEVQVLVSQCSKIKALGSRHSFNRIADSKEVQVSLQKMKSVVALDTVKHTVTVEGGATYSDIAPYLHAQGYALHNMASLPHISVVGACATATHGSGVVHGNLGTAVAAMEFVTASGELLSLAKESAGEVFSGAVVNLGALGVVTKITLQLQPAFNMKQVVYQHLPMEELKNKFNEVIAGGYSVSLFTTWQSKSINQVWVKSIAENDNQPPAPGYYGATLAHQHLHPLEELSAEHTTEQLAIPGTWYDRLPHFRMGFQPSAGKELQSEYFVALEYGYDAMMAIEKLHEKISPYLFVSEIRAIAADKLWMSPCYEQASVAFHFTWKQDWEVVKTLLPLIEEVLAPYKPLPHWGKLFTLSPAVLQERVVKLPDFKSLVHQFDPSGKFRNEFLKTNFYS</sequence>
<dbReference type="Gene3D" id="3.30.465.10">
    <property type="match status" value="1"/>
</dbReference>
<dbReference type="InterPro" id="IPR016166">
    <property type="entry name" value="FAD-bd_PCMH"/>
</dbReference>
<keyword evidence="5" id="KW-1185">Reference proteome</keyword>
<keyword evidence="2" id="KW-0560">Oxidoreductase</keyword>
<dbReference type="InterPro" id="IPR016171">
    <property type="entry name" value="Vanillyl_alc_oxidase_C-sub2"/>
</dbReference>
<dbReference type="PROSITE" id="PS51387">
    <property type="entry name" value="FAD_PCMH"/>
    <property type="match status" value="1"/>
</dbReference>
<dbReference type="SUPFAM" id="SSF56176">
    <property type="entry name" value="FAD-binding/transporter-associated domain-like"/>
    <property type="match status" value="1"/>
</dbReference>
<dbReference type="PANTHER" id="PTHR43762">
    <property type="entry name" value="L-GULONOLACTONE OXIDASE"/>
    <property type="match status" value="1"/>
</dbReference>
<dbReference type="Gene3D" id="3.30.43.10">
    <property type="entry name" value="Uridine Diphospho-n-acetylenolpyruvylglucosamine Reductase, domain 2"/>
    <property type="match status" value="1"/>
</dbReference>
<dbReference type="EMBL" id="JBHTLD010000085">
    <property type="protein sequence ID" value="MFD1186684.1"/>
    <property type="molecule type" value="Genomic_DNA"/>
</dbReference>
<comment type="caution">
    <text evidence="4">The sequence shown here is derived from an EMBL/GenBank/DDBJ whole genome shotgun (WGS) entry which is preliminary data.</text>
</comment>
<dbReference type="InterPro" id="IPR006094">
    <property type="entry name" value="Oxid_FAD_bind_N"/>
</dbReference>
<keyword evidence="1" id="KW-0274">FAD</keyword>
<feature type="domain" description="FAD-binding PCMH-type" evidence="3">
    <location>
        <begin position="11"/>
        <end position="178"/>
    </location>
</feature>
<name>A0ABW3SP44_9BACT</name>
<dbReference type="InterPro" id="IPR016169">
    <property type="entry name" value="FAD-bd_PCMH_sub2"/>
</dbReference>
<evidence type="ECO:0000259" key="3">
    <source>
        <dbReference type="PROSITE" id="PS51387"/>
    </source>
</evidence>
<dbReference type="Proteomes" id="UP001597094">
    <property type="component" value="Unassembled WGS sequence"/>
</dbReference>
<reference evidence="5" key="1">
    <citation type="journal article" date="2019" name="Int. J. Syst. Evol. Microbiol.">
        <title>The Global Catalogue of Microorganisms (GCM) 10K type strain sequencing project: providing services to taxonomists for standard genome sequencing and annotation.</title>
        <authorList>
            <consortium name="The Broad Institute Genomics Platform"/>
            <consortium name="The Broad Institute Genome Sequencing Center for Infectious Disease"/>
            <person name="Wu L."/>
            <person name="Ma J."/>
        </authorList>
    </citation>
    <scope>NUCLEOTIDE SEQUENCE [LARGE SCALE GENOMIC DNA]</scope>
    <source>
        <strain evidence="5">JCM 31319</strain>
    </source>
</reference>
<dbReference type="PANTHER" id="PTHR43762:SF1">
    <property type="entry name" value="D-ARABINONO-1,4-LACTONE OXIDASE"/>
    <property type="match status" value="1"/>
</dbReference>
<dbReference type="RefSeq" id="WP_377527140.1">
    <property type="nucleotide sequence ID" value="NZ_JBHTLD010000085.1"/>
</dbReference>
<dbReference type="Gene3D" id="1.10.45.10">
    <property type="entry name" value="Vanillyl-alcohol Oxidase, Chain A, domain 4"/>
    <property type="match status" value="1"/>
</dbReference>
<evidence type="ECO:0000256" key="1">
    <source>
        <dbReference type="ARBA" id="ARBA00022827"/>
    </source>
</evidence>
<gene>
    <name evidence="4" type="ORF">ACFQ2O_10750</name>
</gene>
<evidence type="ECO:0000313" key="4">
    <source>
        <dbReference type="EMBL" id="MFD1186684.1"/>
    </source>
</evidence>
<keyword evidence="1" id="KW-0285">Flavoprotein</keyword>
<dbReference type="InterPro" id="IPR010031">
    <property type="entry name" value="FAD_lactone_oxidase-like"/>
</dbReference>
<dbReference type="Pfam" id="PF01565">
    <property type="entry name" value="FAD_binding_4"/>
    <property type="match status" value="1"/>
</dbReference>
<evidence type="ECO:0000313" key="5">
    <source>
        <dbReference type="Proteomes" id="UP001597094"/>
    </source>
</evidence>
<proteinExistence type="predicted"/>
<organism evidence="4 5">
    <name type="scientific">Pontibacter rugosus</name>
    <dbReference type="NCBI Taxonomy" id="1745966"/>
    <lineage>
        <taxon>Bacteria</taxon>
        <taxon>Pseudomonadati</taxon>
        <taxon>Bacteroidota</taxon>
        <taxon>Cytophagia</taxon>
        <taxon>Cytophagales</taxon>
        <taxon>Hymenobacteraceae</taxon>
        <taxon>Pontibacter</taxon>
    </lineage>
</organism>
<dbReference type="Gene3D" id="3.30.70.2520">
    <property type="match status" value="1"/>
</dbReference>
<evidence type="ECO:0000256" key="2">
    <source>
        <dbReference type="ARBA" id="ARBA00023002"/>
    </source>
</evidence>
<dbReference type="Gene3D" id="3.30.70.2530">
    <property type="match status" value="1"/>
</dbReference>
<dbReference type="InterPro" id="IPR007173">
    <property type="entry name" value="ALO_C"/>
</dbReference>
<dbReference type="InterPro" id="IPR016167">
    <property type="entry name" value="FAD-bd_PCMH_sub1"/>
</dbReference>